<feature type="compositionally biased region" description="Polar residues" evidence="1">
    <location>
        <begin position="1"/>
        <end position="21"/>
    </location>
</feature>
<keyword evidence="2" id="KW-0472">Membrane</keyword>
<proteinExistence type="predicted"/>
<evidence type="ECO:0000313" key="4">
    <source>
        <dbReference type="Proteomes" id="UP000199622"/>
    </source>
</evidence>
<dbReference type="STRING" id="208445.SAMN04489727_8638"/>
<keyword evidence="2" id="KW-1133">Transmembrane helix</keyword>
<gene>
    <name evidence="3" type="ORF">SAMN04489727_8638</name>
</gene>
<evidence type="ECO:0000313" key="3">
    <source>
        <dbReference type="EMBL" id="SED62667.1"/>
    </source>
</evidence>
<dbReference type="AlphaFoldDB" id="A0A1H5C830"/>
<dbReference type="EMBL" id="FNSO01000004">
    <property type="protein sequence ID" value="SED62667.1"/>
    <property type="molecule type" value="Genomic_DNA"/>
</dbReference>
<organism evidence="3 4">
    <name type="scientific">Amycolatopsis tolypomycina</name>
    <dbReference type="NCBI Taxonomy" id="208445"/>
    <lineage>
        <taxon>Bacteria</taxon>
        <taxon>Bacillati</taxon>
        <taxon>Actinomycetota</taxon>
        <taxon>Actinomycetes</taxon>
        <taxon>Pseudonocardiales</taxon>
        <taxon>Pseudonocardiaceae</taxon>
        <taxon>Amycolatopsis</taxon>
    </lineage>
</organism>
<name>A0A1H5C830_9PSEU</name>
<feature type="transmembrane region" description="Helical" evidence="2">
    <location>
        <begin position="40"/>
        <end position="60"/>
    </location>
</feature>
<evidence type="ECO:0000256" key="1">
    <source>
        <dbReference type="SAM" id="MobiDB-lite"/>
    </source>
</evidence>
<accession>A0A1H5C830</accession>
<dbReference type="Proteomes" id="UP000199622">
    <property type="component" value="Unassembled WGS sequence"/>
</dbReference>
<keyword evidence="4" id="KW-1185">Reference proteome</keyword>
<evidence type="ECO:0000256" key="2">
    <source>
        <dbReference type="SAM" id="Phobius"/>
    </source>
</evidence>
<dbReference type="RefSeq" id="WP_244170583.1">
    <property type="nucleotide sequence ID" value="NZ_FNSO01000004.1"/>
</dbReference>
<protein>
    <recommendedName>
        <fullName evidence="5">SAF domain-containing protein</fullName>
    </recommendedName>
</protein>
<evidence type="ECO:0008006" key="5">
    <source>
        <dbReference type="Google" id="ProtNLM"/>
    </source>
</evidence>
<keyword evidence="2" id="KW-0812">Transmembrane</keyword>
<reference evidence="4" key="1">
    <citation type="submission" date="2016-10" db="EMBL/GenBank/DDBJ databases">
        <authorList>
            <person name="Varghese N."/>
            <person name="Submissions S."/>
        </authorList>
    </citation>
    <scope>NUCLEOTIDE SEQUENCE [LARGE SCALE GENOMIC DNA]</scope>
    <source>
        <strain evidence="4">DSM 44544</strain>
    </source>
</reference>
<feature type="region of interest" description="Disordered" evidence="1">
    <location>
        <begin position="1"/>
        <end position="36"/>
    </location>
</feature>
<sequence>MTTTASSTSPDAKPASLNSWASRDGKTPARLSGGGRRHSVPHLLLGVLLVAVCSAGGVFAGMQLGDRESVVALARAVAVGQLLEVQDLKQVSMAVDSGMDVLPASAASTVVGQPVAFSLPVGSLVTRSVLGVPQVPAPGRGVAAVGLKPGQFPPDLAPGTTVAVLATPGQSPAVGTPVGQTSSWTAVVSAVAARETEQVTVVSLQLAESDARALASAPAGQLSLVAIAGGGH</sequence>